<keyword evidence="2" id="KW-1185">Reference proteome</keyword>
<proteinExistence type="predicted"/>
<gene>
    <name evidence="1" type="ORF">ADIS_0171</name>
</gene>
<sequence length="45" mass="5267">MAVHFPSRRDFSVRERKSLQKGLVLLGKNIHLGSSNYVVFLYCWN</sequence>
<dbReference type="AlphaFoldDB" id="R7ZZ87"/>
<dbReference type="Proteomes" id="UP000013909">
    <property type="component" value="Unassembled WGS sequence"/>
</dbReference>
<name>R7ZZ87_9BACT</name>
<organism evidence="1 2">
    <name type="scientific">Lunatimonas lonarensis</name>
    <dbReference type="NCBI Taxonomy" id="1232681"/>
    <lineage>
        <taxon>Bacteria</taxon>
        <taxon>Pseudomonadati</taxon>
        <taxon>Bacteroidota</taxon>
        <taxon>Cytophagia</taxon>
        <taxon>Cytophagales</taxon>
        <taxon>Cyclobacteriaceae</taxon>
    </lineage>
</organism>
<dbReference type="EMBL" id="AQHR01000007">
    <property type="protein sequence ID" value="EON79369.1"/>
    <property type="molecule type" value="Genomic_DNA"/>
</dbReference>
<accession>R7ZZ87</accession>
<protein>
    <submittedName>
        <fullName evidence="1">Uncharacterized protein</fullName>
    </submittedName>
</protein>
<evidence type="ECO:0000313" key="1">
    <source>
        <dbReference type="EMBL" id="EON79369.1"/>
    </source>
</evidence>
<reference evidence="1 2" key="1">
    <citation type="submission" date="2013-02" db="EMBL/GenBank/DDBJ databases">
        <title>A novel strain isolated from Lonar lake, Maharashtra, India.</title>
        <authorList>
            <person name="Singh A."/>
        </authorList>
    </citation>
    <scope>NUCLEOTIDE SEQUENCE [LARGE SCALE GENOMIC DNA]</scope>
    <source>
        <strain evidence="1 2">AK24</strain>
    </source>
</reference>
<comment type="caution">
    <text evidence="1">The sequence shown here is derived from an EMBL/GenBank/DDBJ whole genome shotgun (WGS) entry which is preliminary data.</text>
</comment>
<evidence type="ECO:0000313" key="2">
    <source>
        <dbReference type="Proteomes" id="UP000013909"/>
    </source>
</evidence>